<sequence>MSKIPRAVTLGLICPLLLTGLTVHKSSAATSNSERQQNVQVTNDQKQAKTEAITSKVTPKEVATPEKTAETKAEADQASQASAASSESEKAATPVQATETDASTPAAGQDQAENQQATEQTKAEPEQTTTSTETPTVATHTPAEEPATSANSEQQTPALETPVTTPASDKSDKTEAQTPAPAKTPAETPTVNQEQAKPEAQKEKVVTPAPKAPTSVTPVQKVVPTTPKTATPQQNLAQMKTLISKIMNYTVTASEQQAFLAAIKEGALEGWRQYGILPSITAAQAILESYWGQSQLATDGHNLFGIKGQYEGQSITYPTREYVNGKYITIQAQFRKYPDWASSIIDHGYFLNVNSRYANLIRETDYRRVAQLLSQDGYATDPNYAQSLINFIETYNLQAWDKEITGITPNVPGLNVQAASGSYKFTVDTNIRTAPSTSAQIVGQYKKGETVNYNGKVDSEGYTWLRYTSYNGTTHYVAVVNGSLNQGSQNTQPQKPADTQKPTDTQKPADTQKPTDIQKPQQTVKNESGSYKFTVTTNIRTAASTKAQIVGQYQKGETVNYNGKVDAEGYTWLRYTSYNGTTHYVAVVNGQVSTPAPAKPSAPKPTTPKPQQPTVTNQSGSYRFNSTTNIRTAPSTNAQIVGQYTAGETVRYNGTVQADGYTWMKYQSYSGATHYVAQTGSNYKTPVKASTPAQVHNNRGAYRFNSTTNIRTAPSTNAQIVGQYTAGETVYYTGTVQANGYTWMKYQSYSGRTCYVAATN</sequence>
<proteinExistence type="inferred from homology"/>
<evidence type="ECO:0000313" key="5">
    <source>
        <dbReference type="EMBL" id="NVY97013.1"/>
    </source>
</evidence>
<protein>
    <submittedName>
        <fullName evidence="5">SH3 domain-containing protein</fullName>
    </submittedName>
</protein>
<evidence type="ECO:0000313" key="6">
    <source>
        <dbReference type="Proteomes" id="UP000563523"/>
    </source>
</evidence>
<feature type="compositionally biased region" description="Polar residues" evidence="3">
    <location>
        <begin position="484"/>
        <end position="494"/>
    </location>
</feature>
<dbReference type="InterPro" id="IPR003646">
    <property type="entry name" value="SH3-like_bac-type"/>
</dbReference>
<feature type="compositionally biased region" description="Polar residues" evidence="3">
    <location>
        <begin position="111"/>
        <end position="120"/>
    </location>
</feature>
<feature type="compositionally biased region" description="Low complexity" evidence="3">
    <location>
        <begin position="76"/>
        <end position="86"/>
    </location>
</feature>
<feature type="compositionally biased region" description="Low complexity" evidence="3">
    <location>
        <begin position="126"/>
        <end position="150"/>
    </location>
</feature>
<keyword evidence="2" id="KW-0378">Hydrolase</keyword>
<dbReference type="InterPro" id="IPR002901">
    <property type="entry name" value="MGlyc_endo_b_GlcNAc-like_dom"/>
</dbReference>
<evidence type="ECO:0000256" key="3">
    <source>
        <dbReference type="SAM" id="MobiDB-lite"/>
    </source>
</evidence>
<feature type="region of interest" description="Disordered" evidence="3">
    <location>
        <begin position="28"/>
        <end position="218"/>
    </location>
</feature>
<dbReference type="RefSeq" id="WP_176943178.1">
    <property type="nucleotide sequence ID" value="NZ_JABZEC010000007.1"/>
</dbReference>
<dbReference type="GO" id="GO:0004040">
    <property type="term" value="F:amidase activity"/>
    <property type="evidence" value="ECO:0007669"/>
    <property type="project" value="InterPro"/>
</dbReference>
<organism evidence="5 6">
    <name type="scientific">Bombilactobacillus apium</name>
    <dbReference type="NCBI Taxonomy" id="2675299"/>
    <lineage>
        <taxon>Bacteria</taxon>
        <taxon>Bacillati</taxon>
        <taxon>Bacillota</taxon>
        <taxon>Bacilli</taxon>
        <taxon>Lactobacillales</taxon>
        <taxon>Lactobacillaceae</taxon>
        <taxon>Bombilactobacillus</taxon>
    </lineage>
</organism>
<comment type="caution">
    <text evidence="5">The sequence shown here is derived from an EMBL/GenBank/DDBJ whole genome shotgun (WGS) entry which is preliminary data.</text>
</comment>
<feature type="compositionally biased region" description="Polar residues" evidence="3">
    <location>
        <begin position="28"/>
        <end position="45"/>
    </location>
</feature>
<dbReference type="Proteomes" id="UP000563523">
    <property type="component" value="Unassembled WGS sequence"/>
</dbReference>
<dbReference type="Gene3D" id="1.10.530.10">
    <property type="match status" value="1"/>
</dbReference>
<evidence type="ECO:0000256" key="1">
    <source>
        <dbReference type="ARBA" id="ARBA00010266"/>
    </source>
</evidence>
<comment type="similarity">
    <text evidence="1">Belongs to the glycosyl hydrolase 73 family.</text>
</comment>
<dbReference type="Pfam" id="PF08460">
    <property type="entry name" value="SH3_5"/>
    <property type="match status" value="4"/>
</dbReference>
<dbReference type="Gene3D" id="2.30.30.40">
    <property type="entry name" value="SH3 Domains"/>
    <property type="match status" value="4"/>
</dbReference>
<dbReference type="AlphaFoldDB" id="A0A850R266"/>
<feature type="compositionally biased region" description="Low complexity" evidence="3">
    <location>
        <begin position="176"/>
        <end position="190"/>
    </location>
</feature>
<dbReference type="PANTHER" id="PTHR33308">
    <property type="entry name" value="PEPTIDOGLYCAN HYDROLASE FLGJ"/>
    <property type="match status" value="1"/>
</dbReference>
<keyword evidence="6" id="KW-1185">Reference proteome</keyword>
<feature type="compositionally biased region" description="Basic and acidic residues" evidence="3">
    <location>
        <begin position="196"/>
        <end position="205"/>
    </location>
</feature>
<gene>
    <name evidence="5" type="ORF">HU830_07600</name>
</gene>
<dbReference type="SMART" id="SM00287">
    <property type="entry name" value="SH3b"/>
    <property type="match status" value="4"/>
</dbReference>
<feature type="region of interest" description="Disordered" evidence="3">
    <location>
        <begin position="595"/>
        <end position="622"/>
    </location>
</feature>
<feature type="region of interest" description="Disordered" evidence="3">
    <location>
        <begin position="484"/>
        <end position="529"/>
    </location>
</feature>
<name>A0A850R266_9LACO</name>
<dbReference type="InterPro" id="IPR051056">
    <property type="entry name" value="Glycosyl_Hydrolase_73"/>
</dbReference>
<evidence type="ECO:0000256" key="2">
    <source>
        <dbReference type="ARBA" id="ARBA00022801"/>
    </source>
</evidence>
<dbReference type="Pfam" id="PF01832">
    <property type="entry name" value="Glucosaminidase"/>
    <property type="match status" value="1"/>
</dbReference>
<dbReference type="Gene3D" id="4.10.80.30">
    <property type="entry name" value="DNA polymerase, domain 6"/>
    <property type="match status" value="1"/>
</dbReference>
<feature type="compositionally biased region" description="Basic and acidic residues" evidence="3">
    <location>
        <begin position="63"/>
        <end position="75"/>
    </location>
</feature>
<dbReference type="SMART" id="SM00047">
    <property type="entry name" value="LYZ2"/>
    <property type="match status" value="1"/>
</dbReference>
<dbReference type="PANTHER" id="PTHR33308:SF9">
    <property type="entry name" value="PEPTIDOGLYCAN HYDROLASE FLGJ"/>
    <property type="match status" value="1"/>
</dbReference>
<accession>A0A850R266</accession>
<evidence type="ECO:0000259" key="4">
    <source>
        <dbReference type="PROSITE" id="PS51781"/>
    </source>
</evidence>
<feature type="compositionally biased region" description="Polar residues" evidence="3">
    <location>
        <begin position="151"/>
        <end position="168"/>
    </location>
</feature>
<feature type="domain" description="SH3b" evidence="4">
    <location>
        <begin position="420"/>
        <end position="486"/>
    </location>
</feature>
<feature type="compositionally biased region" description="Pro residues" evidence="3">
    <location>
        <begin position="597"/>
        <end position="611"/>
    </location>
</feature>
<dbReference type="EMBL" id="JABZEC010000007">
    <property type="protein sequence ID" value="NVY97013.1"/>
    <property type="molecule type" value="Genomic_DNA"/>
</dbReference>
<feature type="compositionally biased region" description="Polar residues" evidence="3">
    <location>
        <begin position="500"/>
        <end position="529"/>
    </location>
</feature>
<reference evidence="5 6" key="1">
    <citation type="submission" date="2020-06" db="EMBL/GenBank/DDBJ databases">
        <authorList>
            <person name="Kang J."/>
        </authorList>
    </citation>
    <scope>NUCLEOTIDE SEQUENCE [LARGE SCALE GENOMIC DNA]</scope>
    <source>
        <strain evidence="5 6">DCY120</strain>
    </source>
</reference>
<dbReference type="PROSITE" id="PS51781">
    <property type="entry name" value="SH3B"/>
    <property type="match status" value="1"/>
</dbReference>